<gene>
    <name evidence="7" type="ORF">A6035_17300</name>
</gene>
<name>A0A2S1RD03_9ACTN</name>
<evidence type="ECO:0000256" key="6">
    <source>
        <dbReference type="RuleBase" id="RU003707"/>
    </source>
</evidence>
<dbReference type="PANTHER" id="PTHR11941">
    <property type="entry name" value="ENOYL-COA HYDRATASE-RELATED"/>
    <property type="match status" value="1"/>
</dbReference>
<dbReference type="SUPFAM" id="SSF52096">
    <property type="entry name" value="ClpP/crotonase"/>
    <property type="match status" value="1"/>
</dbReference>
<keyword evidence="3" id="KW-0443">Lipid metabolism</keyword>
<dbReference type="GO" id="GO:0004300">
    <property type="term" value="F:enoyl-CoA hydratase activity"/>
    <property type="evidence" value="ECO:0007669"/>
    <property type="project" value="UniProtKB-EC"/>
</dbReference>
<dbReference type="Pfam" id="PF00378">
    <property type="entry name" value="ECH_1"/>
    <property type="match status" value="1"/>
</dbReference>
<evidence type="ECO:0000256" key="5">
    <source>
        <dbReference type="ARBA" id="ARBA00023717"/>
    </source>
</evidence>
<evidence type="ECO:0000313" key="7">
    <source>
        <dbReference type="EMBL" id="AWH94111.1"/>
    </source>
</evidence>
<dbReference type="PANTHER" id="PTHR11941:SF54">
    <property type="entry name" value="ENOYL-COA HYDRATASE, MITOCHONDRIAL"/>
    <property type="match status" value="1"/>
</dbReference>
<geneLocation type="plasmid" evidence="7 8">
    <name>unnamed1</name>
</geneLocation>
<comment type="similarity">
    <text evidence="2 6">Belongs to the enoyl-CoA hydratase/isomerase family.</text>
</comment>
<keyword evidence="7" id="KW-0614">Plasmid</keyword>
<keyword evidence="8" id="KW-1185">Reference proteome</keyword>
<evidence type="ECO:0000313" key="8">
    <source>
        <dbReference type="Proteomes" id="UP000244928"/>
    </source>
</evidence>
<dbReference type="CDD" id="cd06558">
    <property type="entry name" value="crotonase-like"/>
    <property type="match status" value="1"/>
</dbReference>
<comment type="catalytic activity">
    <reaction evidence="5">
        <text>a 4-saturated-(3S)-3-hydroxyacyl-CoA = a (3E)-enoyl-CoA + H2O</text>
        <dbReference type="Rhea" id="RHEA:20724"/>
        <dbReference type="ChEBI" id="CHEBI:15377"/>
        <dbReference type="ChEBI" id="CHEBI:58521"/>
        <dbReference type="ChEBI" id="CHEBI:137480"/>
        <dbReference type="EC" id="4.2.1.17"/>
    </reaction>
</comment>
<reference evidence="7 8" key="1">
    <citation type="submission" date="2016-04" db="EMBL/GenBank/DDBJ databases">
        <title>Complete genome sequence of Dietzia lutea YIM 80766T, a strain isolated from desert soil in Egypt.</title>
        <authorList>
            <person name="Zhao J."/>
            <person name="Hu B."/>
            <person name="Geng S."/>
            <person name="Nie Y."/>
            <person name="Tang Y."/>
        </authorList>
    </citation>
    <scope>NUCLEOTIDE SEQUENCE [LARGE SCALE GENOMIC DNA]</scope>
    <source>
        <strain evidence="7 8">YIM 80766</strain>
        <plasmid evidence="7 8">unnamed1</plasmid>
    </source>
</reference>
<dbReference type="GO" id="GO:0006635">
    <property type="term" value="P:fatty acid beta-oxidation"/>
    <property type="evidence" value="ECO:0007669"/>
    <property type="project" value="TreeGrafter"/>
</dbReference>
<evidence type="ECO:0008006" key="9">
    <source>
        <dbReference type="Google" id="ProtNLM"/>
    </source>
</evidence>
<evidence type="ECO:0000256" key="2">
    <source>
        <dbReference type="ARBA" id="ARBA00005254"/>
    </source>
</evidence>
<dbReference type="InterPro" id="IPR018376">
    <property type="entry name" value="Enoyl-CoA_hyd/isom_CS"/>
</dbReference>
<sequence>MTASTIEYREAGSVATIRLQRPEVHNALDAQTLGALVEVAEDAAQNPAVAAIVLTGGPRAFTSGIDLKELARLDAAGLRSQAEALQKLATVLRYAPKPTIAAVSGLAYGGGLETAVNCDARIATPAARFACPEVRVGLTITNGSSMLLRRLIGDGWTRELTLFGAVLDAETAQRIGLVTRVVEPDDLEAEAQKMAQYAASCSQDAVRRTKELLNADPRGWRDMLTAETEAVVAGFGSAELQTSLRAFAERRTEGGA</sequence>
<dbReference type="InterPro" id="IPR029045">
    <property type="entry name" value="ClpP/crotonase-like_dom_sf"/>
</dbReference>
<protein>
    <recommendedName>
        <fullName evidence="9">Enoyl-CoA hydratase</fullName>
    </recommendedName>
</protein>
<accession>A0A2S1RD03</accession>
<keyword evidence="3" id="KW-0276">Fatty acid metabolism</keyword>
<comment type="function">
    <text evidence="1">Could possibly oxidize fatty acids using specific components.</text>
</comment>
<organism evidence="7 8">
    <name type="scientific">Dietzia lutea</name>
    <dbReference type="NCBI Taxonomy" id="546160"/>
    <lineage>
        <taxon>Bacteria</taxon>
        <taxon>Bacillati</taxon>
        <taxon>Actinomycetota</taxon>
        <taxon>Actinomycetes</taxon>
        <taxon>Mycobacteriales</taxon>
        <taxon>Dietziaceae</taxon>
        <taxon>Dietzia</taxon>
    </lineage>
</organism>
<dbReference type="AlphaFoldDB" id="A0A2S1RD03"/>
<proteinExistence type="inferred from homology"/>
<dbReference type="PROSITE" id="PS00166">
    <property type="entry name" value="ENOYL_COA_HYDRATASE"/>
    <property type="match status" value="1"/>
</dbReference>
<dbReference type="KEGG" id="dlu:A6035_17300"/>
<dbReference type="OrthoDB" id="8452484at2"/>
<dbReference type="Gene3D" id="3.90.226.10">
    <property type="entry name" value="2-enoyl-CoA Hydratase, Chain A, domain 1"/>
    <property type="match status" value="1"/>
</dbReference>
<comment type="catalytic activity">
    <reaction evidence="4">
        <text>a (3S)-3-hydroxyacyl-CoA = a (2E)-enoyl-CoA + H2O</text>
        <dbReference type="Rhea" id="RHEA:16105"/>
        <dbReference type="ChEBI" id="CHEBI:15377"/>
        <dbReference type="ChEBI" id="CHEBI:57318"/>
        <dbReference type="ChEBI" id="CHEBI:58856"/>
        <dbReference type="EC" id="4.2.1.17"/>
    </reaction>
</comment>
<evidence type="ECO:0000256" key="4">
    <source>
        <dbReference type="ARBA" id="ARBA00023709"/>
    </source>
</evidence>
<evidence type="ECO:0000256" key="3">
    <source>
        <dbReference type="ARBA" id="ARBA00022832"/>
    </source>
</evidence>
<dbReference type="EMBL" id="CP015450">
    <property type="protein sequence ID" value="AWH94111.1"/>
    <property type="molecule type" value="Genomic_DNA"/>
</dbReference>
<evidence type="ECO:0000256" key="1">
    <source>
        <dbReference type="ARBA" id="ARBA00002994"/>
    </source>
</evidence>
<dbReference type="RefSeq" id="WP_108849403.1">
    <property type="nucleotide sequence ID" value="NZ_CP015450.1"/>
</dbReference>
<dbReference type="InterPro" id="IPR001753">
    <property type="entry name" value="Enoyl-CoA_hydra/iso"/>
</dbReference>
<dbReference type="Proteomes" id="UP000244928">
    <property type="component" value="Plasmid unnamed1"/>
</dbReference>